<evidence type="ECO:0000313" key="2">
    <source>
        <dbReference type="EMBL" id="TDH58649.1"/>
    </source>
</evidence>
<dbReference type="GO" id="GO:0004386">
    <property type="term" value="F:helicase activity"/>
    <property type="evidence" value="ECO:0007669"/>
    <property type="project" value="UniProtKB-KW"/>
</dbReference>
<keyword evidence="2" id="KW-0067">ATP-binding</keyword>
<dbReference type="AlphaFoldDB" id="A0A4R5Q829"/>
<dbReference type="Proteomes" id="UP000295096">
    <property type="component" value="Unassembled WGS sequence"/>
</dbReference>
<keyword evidence="2" id="KW-0547">Nucleotide-binding</keyword>
<gene>
    <name evidence="2" type="ORF">E2C06_31510</name>
</gene>
<feature type="region of interest" description="Disordered" evidence="1">
    <location>
        <begin position="1"/>
        <end position="114"/>
    </location>
</feature>
<feature type="non-terminal residue" evidence="2">
    <location>
        <position position="1"/>
    </location>
</feature>
<sequence>RDRDRPARGERPERGDRAERGARPERGSRDRPERTEAERPDRFERDRPAAPPREYERDRAPMARGRDRDDHRRRDRDDLGPPVRGFGDAVPAFMLIPIPRPRRDPAADQEQEAA</sequence>
<proteinExistence type="predicted"/>
<keyword evidence="3" id="KW-1185">Reference proteome</keyword>
<reference evidence="2 3" key="1">
    <citation type="journal article" date="2016" name="J. Microbiol.">
        <title>Dankookia rubra gen. nov., sp. nov., an alphaproteobacterium isolated from sediment of a shallow stream.</title>
        <authorList>
            <person name="Kim W.H."/>
            <person name="Kim D.H."/>
            <person name="Kang K."/>
            <person name="Ahn T.Y."/>
        </authorList>
    </citation>
    <scope>NUCLEOTIDE SEQUENCE [LARGE SCALE GENOMIC DNA]</scope>
    <source>
        <strain evidence="2 3">JCM30602</strain>
    </source>
</reference>
<keyword evidence="2" id="KW-0347">Helicase</keyword>
<feature type="compositionally biased region" description="Basic and acidic residues" evidence="1">
    <location>
        <begin position="1"/>
        <end position="79"/>
    </location>
</feature>
<name>A0A4R5Q829_9PROT</name>
<evidence type="ECO:0000313" key="3">
    <source>
        <dbReference type="Proteomes" id="UP000295096"/>
    </source>
</evidence>
<accession>A0A4R5Q829</accession>
<dbReference type="EMBL" id="SMSJ01000105">
    <property type="protein sequence ID" value="TDH58649.1"/>
    <property type="molecule type" value="Genomic_DNA"/>
</dbReference>
<evidence type="ECO:0000256" key="1">
    <source>
        <dbReference type="SAM" id="MobiDB-lite"/>
    </source>
</evidence>
<protein>
    <submittedName>
        <fullName evidence="2">DNA helicase</fullName>
    </submittedName>
</protein>
<organism evidence="2 3">
    <name type="scientific">Dankookia rubra</name>
    <dbReference type="NCBI Taxonomy" id="1442381"/>
    <lineage>
        <taxon>Bacteria</taxon>
        <taxon>Pseudomonadati</taxon>
        <taxon>Pseudomonadota</taxon>
        <taxon>Alphaproteobacteria</taxon>
        <taxon>Acetobacterales</taxon>
        <taxon>Roseomonadaceae</taxon>
        <taxon>Dankookia</taxon>
    </lineage>
</organism>
<keyword evidence="2" id="KW-0378">Hydrolase</keyword>
<comment type="caution">
    <text evidence="2">The sequence shown here is derived from an EMBL/GenBank/DDBJ whole genome shotgun (WGS) entry which is preliminary data.</text>
</comment>